<dbReference type="GO" id="GO:0005506">
    <property type="term" value="F:iron ion binding"/>
    <property type="evidence" value="ECO:0007669"/>
    <property type="project" value="InterPro"/>
</dbReference>
<dbReference type="InterPro" id="IPR050364">
    <property type="entry name" value="Cytochrome_P450_fung"/>
</dbReference>
<evidence type="ECO:0000256" key="2">
    <source>
        <dbReference type="ARBA" id="ARBA00005179"/>
    </source>
</evidence>
<reference evidence="9" key="1">
    <citation type="submission" date="2020-05" db="EMBL/GenBank/DDBJ databases">
        <title>Mycena genomes resolve the evolution of fungal bioluminescence.</title>
        <authorList>
            <person name="Tsai I.J."/>
        </authorList>
    </citation>
    <scope>NUCLEOTIDE SEQUENCE</scope>
    <source>
        <strain evidence="9">160909Yilan</strain>
    </source>
</reference>
<keyword evidence="4" id="KW-0349">Heme</keyword>
<evidence type="ECO:0000256" key="6">
    <source>
        <dbReference type="ARBA" id="ARBA00023002"/>
    </source>
</evidence>
<comment type="cofactor">
    <cofactor evidence="1">
        <name>heme</name>
        <dbReference type="ChEBI" id="CHEBI:30413"/>
    </cofactor>
</comment>
<evidence type="ECO:0000313" key="9">
    <source>
        <dbReference type="EMBL" id="KAF7375472.1"/>
    </source>
</evidence>
<accession>A0A8H6ZDN4</accession>
<comment type="pathway">
    <text evidence="2">Secondary metabolite biosynthesis.</text>
</comment>
<evidence type="ECO:0000256" key="1">
    <source>
        <dbReference type="ARBA" id="ARBA00001971"/>
    </source>
</evidence>
<evidence type="ECO:0000256" key="3">
    <source>
        <dbReference type="ARBA" id="ARBA00010617"/>
    </source>
</evidence>
<dbReference type="PANTHER" id="PTHR46300">
    <property type="entry name" value="P450, PUTATIVE (EUROFUNG)-RELATED-RELATED"/>
    <property type="match status" value="1"/>
</dbReference>
<dbReference type="InterPro" id="IPR001128">
    <property type="entry name" value="Cyt_P450"/>
</dbReference>
<keyword evidence="8 9" id="KW-0503">Monooxygenase</keyword>
<dbReference type="InterPro" id="IPR002401">
    <property type="entry name" value="Cyt_P450_E_grp-I"/>
</dbReference>
<comment type="similarity">
    <text evidence="3">Belongs to the cytochrome P450 family.</text>
</comment>
<dbReference type="Proteomes" id="UP000623467">
    <property type="component" value="Unassembled WGS sequence"/>
</dbReference>
<dbReference type="Pfam" id="PF00067">
    <property type="entry name" value="p450"/>
    <property type="match status" value="1"/>
</dbReference>
<comment type="caution">
    <text evidence="9">The sequence shown here is derived from an EMBL/GenBank/DDBJ whole genome shotgun (WGS) entry which is preliminary data.</text>
</comment>
<dbReference type="SUPFAM" id="SSF48264">
    <property type="entry name" value="Cytochrome P450"/>
    <property type="match status" value="1"/>
</dbReference>
<dbReference type="PANTHER" id="PTHR46300:SF7">
    <property type="entry name" value="P450, PUTATIVE (EUROFUNG)-RELATED"/>
    <property type="match status" value="1"/>
</dbReference>
<dbReference type="GO" id="GO:0016705">
    <property type="term" value="F:oxidoreductase activity, acting on paired donors, with incorporation or reduction of molecular oxygen"/>
    <property type="evidence" value="ECO:0007669"/>
    <property type="project" value="InterPro"/>
</dbReference>
<dbReference type="Gene3D" id="1.10.630.10">
    <property type="entry name" value="Cytochrome P450"/>
    <property type="match status" value="1"/>
</dbReference>
<organism evidence="9 10">
    <name type="scientific">Mycena sanguinolenta</name>
    <dbReference type="NCBI Taxonomy" id="230812"/>
    <lineage>
        <taxon>Eukaryota</taxon>
        <taxon>Fungi</taxon>
        <taxon>Dikarya</taxon>
        <taxon>Basidiomycota</taxon>
        <taxon>Agaricomycotina</taxon>
        <taxon>Agaricomycetes</taxon>
        <taxon>Agaricomycetidae</taxon>
        <taxon>Agaricales</taxon>
        <taxon>Marasmiineae</taxon>
        <taxon>Mycenaceae</taxon>
        <taxon>Mycena</taxon>
    </lineage>
</organism>
<evidence type="ECO:0000256" key="8">
    <source>
        <dbReference type="ARBA" id="ARBA00023033"/>
    </source>
</evidence>
<name>A0A8H6ZDN4_9AGAR</name>
<keyword evidence="5" id="KW-0479">Metal-binding</keyword>
<evidence type="ECO:0000313" key="10">
    <source>
        <dbReference type="Proteomes" id="UP000623467"/>
    </source>
</evidence>
<dbReference type="PRINTS" id="PR00463">
    <property type="entry name" value="EP450I"/>
</dbReference>
<evidence type="ECO:0000256" key="4">
    <source>
        <dbReference type="ARBA" id="ARBA00022617"/>
    </source>
</evidence>
<keyword evidence="6" id="KW-0560">Oxidoreductase</keyword>
<dbReference type="GO" id="GO:0004497">
    <property type="term" value="F:monooxygenase activity"/>
    <property type="evidence" value="ECO:0007669"/>
    <property type="project" value="UniProtKB-KW"/>
</dbReference>
<sequence>MATLSGSAHGFGLQPYNENWRQQRKIVAQDFSPSEVCRYYSLQETEARKLVHGLLDDPNTLARQTQLRIGVIIFRIVYGYYVTDENDPFLAAGLTRIEIFSKSTASGAWTVDVLPILRYIPSWLPGSGFLQIAKQWRKTVMAAAWDPYLWCKKNLATGTVLLPNLCAQYLAEVDETMSEEQEERLVWAAASVMGGGLDTNTSSILTFFLAMILNPSVQRKAQEEIDRVIGPDRLPVIQDRASLPYLRGLITEVFRWHPAAPIGFPHELTQDDIYDGIHLPKGSVVIPNAWQVFFTVWIWRR</sequence>
<dbReference type="AlphaFoldDB" id="A0A8H6ZDN4"/>
<dbReference type="EMBL" id="JACAZH010000002">
    <property type="protein sequence ID" value="KAF7375472.1"/>
    <property type="molecule type" value="Genomic_DNA"/>
</dbReference>
<protein>
    <submittedName>
        <fullName evidence="9">Putative monooxygenase</fullName>
    </submittedName>
</protein>
<keyword evidence="7" id="KW-0408">Iron</keyword>
<keyword evidence="10" id="KW-1185">Reference proteome</keyword>
<dbReference type="OrthoDB" id="2789670at2759"/>
<dbReference type="InterPro" id="IPR036396">
    <property type="entry name" value="Cyt_P450_sf"/>
</dbReference>
<evidence type="ECO:0000256" key="7">
    <source>
        <dbReference type="ARBA" id="ARBA00023004"/>
    </source>
</evidence>
<evidence type="ECO:0000256" key="5">
    <source>
        <dbReference type="ARBA" id="ARBA00022723"/>
    </source>
</evidence>
<gene>
    <name evidence="9" type="ORF">MSAN_00435200</name>
</gene>
<proteinExistence type="inferred from homology"/>
<dbReference type="GO" id="GO:0020037">
    <property type="term" value="F:heme binding"/>
    <property type="evidence" value="ECO:0007669"/>
    <property type="project" value="InterPro"/>
</dbReference>